<dbReference type="InterPro" id="IPR035996">
    <property type="entry name" value="4pyrrol_Methylase_sf"/>
</dbReference>
<dbReference type="SUPFAM" id="SSF53790">
    <property type="entry name" value="Tetrapyrrole methylase"/>
    <property type="match status" value="1"/>
</dbReference>
<dbReference type="UniPathway" id="UPA00262">
    <property type="reaction ID" value="UER00211"/>
</dbReference>
<dbReference type="CDD" id="cd11642">
    <property type="entry name" value="SUMT"/>
    <property type="match status" value="1"/>
</dbReference>
<keyword evidence="3 9" id="KW-0489">Methyltransferase</keyword>
<dbReference type="KEGG" id="thas:C6Y53_04285"/>
<sequence length="259" mass="26858">MPSHRQMPPGPHPVAFVGAGPGDPGLLTLNALHALQRAEVILHDRLASPAVLALANPDAQLIETGKTGFAPSTPQGDINTLIVAHARRGMRVVRLKSGDPAIFSRLDEEIAACDAAGLPWTILPGITAASAAAAALGQSLTRRDRNSALRLLTGHDVNGFAEQDWVALARPGTVAAIYMGKKTARFLQGRLLMHGADPATPVTVVENASRPGQRIVATALATLPADLDAAALGGPAITMLGLAPRKAVAALPELQKERA</sequence>
<dbReference type="GO" id="GO:0004851">
    <property type="term" value="F:uroporphyrin-III C-methyltransferase activity"/>
    <property type="evidence" value="ECO:0007669"/>
    <property type="project" value="UniProtKB-EC"/>
</dbReference>
<dbReference type="InterPro" id="IPR006366">
    <property type="entry name" value="CobA/CysG_C"/>
</dbReference>
<organism evidence="9 10">
    <name type="scientific">Pukyongiella litopenaei</name>
    <dbReference type="NCBI Taxonomy" id="2605946"/>
    <lineage>
        <taxon>Bacteria</taxon>
        <taxon>Pseudomonadati</taxon>
        <taxon>Pseudomonadota</taxon>
        <taxon>Alphaproteobacteria</taxon>
        <taxon>Rhodobacterales</taxon>
        <taxon>Paracoccaceae</taxon>
        <taxon>Pukyongiella</taxon>
    </lineage>
</organism>
<dbReference type="FunFam" id="3.40.1010.10:FF:000001">
    <property type="entry name" value="Siroheme synthase"/>
    <property type="match status" value="1"/>
</dbReference>
<dbReference type="NCBIfam" id="NF004790">
    <property type="entry name" value="PRK06136.1"/>
    <property type="match status" value="1"/>
</dbReference>
<evidence type="ECO:0000256" key="7">
    <source>
        <dbReference type="ARBA" id="ARBA00025705"/>
    </source>
</evidence>
<dbReference type="Proteomes" id="UP000237655">
    <property type="component" value="Chromosome"/>
</dbReference>
<evidence type="ECO:0000256" key="5">
    <source>
        <dbReference type="ARBA" id="ARBA00022691"/>
    </source>
</evidence>
<dbReference type="GO" id="GO:0019354">
    <property type="term" value="P:siroheme biosynthetic process"/>
    <property type="evidence" value="ECO:0007669"/>
    <property type="project" value="UniProtKB-UniPathway"/>
</dbReference>
<dbReference type="InterPro" id="IPR014777">
    <property type="entry name" value="4pyrrole_Mease_sub1"/>
</dbReference>
<name>A0A2S0MM83_9RHOB</name>
<reference evidence="10" key="1">
    <citation type="submission" date="2018-03" db="EMBL/GenBank/DDBJ databases">
        <title>Genomic analysis of the strain SH-1 isolated from shrimp intestine.</title>
        <authorList>
            <person name="Kim Y.-S."/>
            <person name="Kim S.-E."/>
            <person name="Kim K.-H."/>
        </authorList>
    </citation>
    <scope>NUCLEOTIDE SEQUENCE [LARGE SCALE GENOMIC DNA]</scope>
    <source>
        <strain evidence="10">SH-1</strain>
    </source>
</reference>
<proteinExistence type="inferred from homology"/>
<dbReference type="InterPro" id="IPR000878">
    <property type="entry name" value="4pyrrol_Mease"/>
</dbReference>
<dbReference type="Gene3D" id="3.30.950.10">
    <property type="entry name" value="Methyltransferase, Cobalt-precorrin-4 Transmethylase, Domain 2"/>
    <property type="match status" value="1"/>
</dbReference>
<keyword evidence="6" id="KW-0627">Porphyrin biosynthesis</keyword>
<protein>
    <recommendedName>
        <fullName evidence="2">uroporphyrinogen-III C-methyltransferase</fullName>
        <ecNumber evidence="2">2.1.1.107</ecNumber>
    </recommendedName>
</protein>
<dbReference type="InterPro" id="IPR014776">
    <property type="entry name" value="4pyrrole_Mease_sub2"/>
</dbReference>
<dbReference type="Gene3D" id="3.40.1010.10">
    <property type="entry name" value="Cobalt-precorrin-4 Transmethylase, Domain 1"/>
    <property type="match status" value="1"/>
</dbReference>
<evidence type="ECO:0000313" key="9">
    <source>
        <dbReference type="EMBL" id="AVO36995.1"/>
    </source>
</evidence>
<gene>
    <name evidence="9" type="primary">cobA</name>
    <name evidence="9" type="ORF">C6Y53_04285</name>
</gene>
<evidence type="ECO:0000256" key="1">
    <source>
        <dbReference type="ARBA" id="ARBA00005879"/>
    </source>
</evidence>
<comment type="pathway">
    <text evidence="7">Porphyrin-containing compound metabolism; siroheme biosynthesis; precorrin-2 from uroporphyrinogen III: step 1/1.</text>
</comment>
<evidence type="ECO:0000259" key="8">
    <source>
        <dbReference type="Pfam" id="PF00590"/>
    </source>
</evidence>
<keyword evidence="5" id="KW-0949">S-adenosyl-L-methionine</keyword>
<dbReference type="InterPro" id="IPR050161">
    <property type="entry name" value="Siro_Cobalamin_biosynth"/>
</dbReference>
<keyword evidence="4 9" id="KW-0808">Transferase</keyword>
<evidence type="ECO:0000256" key="6">
    <source>
        <dbReference type="ARBA" id="ARBA00023244"/>
    </source>
</evidence>
<comment type="similarity">
    <text evidence="1">Belongs to the precorrin methyltransferase family.</text>
</comment>
<feature type="domain" description="Tetrapyrrole methylase" evidence="8">
    <location>
        <begin position="14"/>
        <end position="223"/>
    </location>
</feature>
<dbReference type="Pfam" id="PF00590">
    <property type="entry name" value="TP_methylase"/>
    <property type="match status" value="1"/>
</dbReference>
<dbReference type="AlphaFoldDB" id="A0A2S0MM83"/>
<dbReference type="RefSeq" id="WP_106471309.1">
    <property type="nucleotide sequence ID" value="NZ_CP027665.1"/>
</dbReference>
<dbReference type="EC" id="2.1.1.107" evidence="2"/>
<dbReference type="PANTHER" id="PTHR45790:SF3">
    <property type="entry name" value="S-ADENOSYL-L-METHIONINE-DEPENDENT UROPORPHYRINOGEN III METHYLTRANSFERASE, CHLOROPLASTIC"/>
    <property type="match status" value="1"/>
</dbReference>
<evidence type="ECO:0000256" key="3">
    <source>
        <dbReference type="ARBA" id="ARBA00022603"/>
    </source>
</evidence>
<keyword evidence="10" id="KW-1185">Reference proteome</keyword>
<evidence type="ECO:0000256" key="4">
    <source>
        <dbReference type="ARBA" id="ARBA00022679"/>
    </source>
</evidence>
<evidence type="ECO:0000313" key="10">
    <source>
        <dbReference type="Proteomes" id="UP000237655"/>
    </source>
</evidence>
<dbReference type="NCBIfam" id="TIGR01469">
    <property type="entry name" value="cobA_cysG_Cterm"/>
    <property type="match status" value="1"/>
</dbReference>
<dbReference type="GO" id="GO:0032259">
    <property type="term" value="P:methylation"/>
    <property type="evidence" value="ECO:0007669"/>
    <property type="project" value="UniProtKB-KW"/>
</dbReference>
<evidence type="ECO:0000256" key="2">
    <source>
        <dbReference type="ARBA" id="ARBA00012162"/>
    </source>
</evidence>
<dbReference type="EMBL" id="CP027665">
    <property type="protein sequence ID" value="AVO36995.1"/>
    <property type="molecule type" value="Genomic_DNA"/>
</dbReference>
<accession>A0A2S0MM83</accession>
<dbReference type="PANTHER" id="PTHR45790">
    <property type="entry name" value="SIROHEME SYNTHASE-RELATED"/>
    <property type="match status" value="1"/>
</dbReference>